<feature type="transmembrane region" description="Helical" evidence="7">
    <location>
        <begin position="640"/>
        <end position="673"/>
    </location>
</feature>
<evidence type="ECO:0000256" key="2">
    <source>
        <dbReference type="ARBA" id="ARBA00022475"/>
    </source>
</evidence>
<protein>
    <submittedName>
        <fullName evidence="9">ABC transporter permease</fullName>
    </submittedName>
</protein>
<feature type="domain" description="ABC3 transporter permease C-terminal" evidence="8">
    <location>
        <begin position="598"/>
        <end position="711"/>
    </location>
</feature>
<dbReference type="EMBL" id="JBIAXI010000018">
    <property type="protein sequence ID" value="MFF4776597.1"/>
    <property type="molecule type" value="Genomic_DNA"/>
</dbReference>
<dbReference type="PANTHER" id="PTHR30572:SF4">
    <property type="entry name" value="ABC TRANSPORTER PERMEASE YTRF"/>
    <property type="match status" value="1"/>
</dbReference>
<feature type="transmembrane region" description="Helical" evidence="7">
    <location>
        <begin position="693"/>
        <end position="717"/>
    </location>
</feature>
<dbReference type="PANTHER" id="PTHR30572">
    <property type="entry name" value="MEMBRANE COMPONENT OF TRANSPORTER-RELATED"/>
    <property type="match status" value="1"/>
</dbReference>
<comment type="caution">
    <text evidence="9">The sequence shown here is derived from an EMBL/GenBank/DDBJ whole genome shotgun (WGS) entry which is preliminary data.</text>
</comment>
<feature type="domain" description="ABC3 transporter permease C-terminal" evidence="8">
    <location>
        <begin position="222"/>
        <end position="338"/>
    </location>
</feature>
<comment type="subcellular location">
    <subcellularLocation>
        <location evidence="1">Cell membrane</location>
        <topology evidence="1">Multi-pass membrane protein</topology>
    </subcellularLocation>
</comment>
<organism evidence="9 10">
    <name type="scientific">Microtetraspora fusca</name>
    <dbReference type="NCBI Taxonomy" id="1997"/>
    <lineage>
        <taxon>Bacteria</taxon>
        <taxon>Bacillati</taxon>
        <taxon>Actinomycetota</taxon>
        <taxon>Actinomycetes</taxon>
        <taxon>Streptosporangiales</taxon>
        <taxon>Streptosporangiaceae</taxon>
        <taxon>Microtetraspora</taxon>
    </lineage>
</organism>
<evidence type="ECO:0000259" key="8">
    <source>
        <dbReference type="Pfam" id="PF02687"/>
    </source>
</evidence>
<evidence type="ECO:0000313" key="9">
    <source>
        <dbReference type="EMBL" id="MFF4776597.1"/>
    </source>
</evidence>
<dbReference type="RefSeq" id="WP_387344978.1">
    <property type="nucleotide sequence ID" value="NZ_JBIAXI010000018.1"/>
</dbReference>
<reference evidence="9 10" key="1">
    <citation type="submission" date="2024-10" db="EMBL/GenBank/DDBJ databases">
        <title>The Natural Products Discovery Center: Release of the First 8490 Sequenced Strains for Exploring Actinobacteria Biosynthetic Diversity.</title>
        <authorList>
            <person name="Kalkreuter E."/>
            <person name="Kautsar S.A."/>
            <person name="Yang D."/>
            <person name="Bader C.D."/>
            <person name="Teijaro C.N."/>
            <person name="Fluegel L."/>
            <person name="Davis C.M."/>
            <person name="Simpson J.R."/>
            <person name="Lauterbach L."/>
            <person name="Steele A.D."/>
            <person name="Gui C."/>
            <person name="Meng S."/>
            <person name="Li G."/>
            <person name="Viehrig K."/>
            <person name="Ye F."/>
            <person name="Su P."/>
            <person name="Kiefer A.F."/>
            <person name="Nichols A."/>
            <person name="Cepeda A.J."/>
            <person name="Yan W."/>
            <person name="Fan B."/>
            <person name="Jiang Y."/>
            <person name="Adhikari A."/>
            <person name="Zheng C.-J."/>
            <person name="Schuster L."/>
            <person name="Cowan T.M."/>
            <person name="Smanski M.J."/>
            <person name="Chevrette M.G."/>
            <person name="De Carvalho L.P.S."/>
            <person name="Shen B."/>
        </authorList>
    </citation>
    <scope>NUCLEOTIDE SEQUENCE [LARGE SCALE GENOMIC DNA]</scope>
    <source>
        <strain evidence="9 10">NPDC001281</strain>
    </source>
</reference>
<evidence type="ECO:0000256" key="4">
    <source>
        <dbReference type="ARBA" id="ARBA00022989"/>
    </source>
</evidence>
<keyword evidence="4 7" id="KW-1133">Transmembrane helix</keyword>
<keyword evidence="10" id="KW-1185">Reference proteome</keyword>
<evidence type="ECO:0000256" key="3">
    <source>
        <dbReference type="ARBA" id="ARBA00022692"/>
    </source>
</evidence>
<feature type="transmembrane region" description="Helical" evidence="7">
    <location>
        <begin position="311"/>
        <end position="334"/>
    </location>
</feature>
<keyword evidence="2" id="KW-1003">Cell membrane</keyword>
<evidence type="ECO:0000313" key="10">
    <source>
        <dbReference type="Proteomes" id="UP001602119"/>
    </source>
</evidence>
<accession>A0ABW6VDC7</accession>
<feature type="transmembrane region" description="Helical" evidence="7">
    <location>
        <begin position="219"/>
        <end position="244"/>
    </location>
</feature>
<evidence type="ECO:0000256" key="1">
    <source>
        <dbReference type="ARBA" id="ARBA00004651"/>
    </source>
</evidence>
<comment type="similarity">
    <text evidence="6">Belongs to the ABC-4 integral membrane protein family.</text>
</comment>
<dbReference type="InterPro" id="IPR050250">
    <property type="entry name" value="Macrolide_Exporter_MacB"/>
</dbReference>
<evidence type="ECO:0000256" key="7">
    <source>
        <dbReference type="SAM" id="Phobius"/>
    </source>
</evidence>
<evidence type="ECO:0000256" key="6">
    <source>
        <dbReference type="ARBA" id="ARBA00038076"/>
    </source>
</evidence>
<feature type="transmembrane region" description="Helical" evidence="7">
    <location>
        <begin position="265"/>
        <end position="291"/>
    </location>
</feature>
<name>A0ABW6VDC7_MICFU</name>
<feature type="transmembrane region" description="Helical" evidence="7">
    <location>
        <begin position="387"/>
        <end position="408"/>
    </location>
</feature>
<dbReference type="Proteomes" id="UP001602119">
    <property type="component" value="Unassembled WGS sequence"/>
</dbReference>
<proteinExistence type="inferred from homology"/>
<sequence>MRAVWIAGLAAVRRRRLQSVIVGVVVALSSGVIALCLALLSGTNAPFDRAFEQQRGAQVTALYAAGSAPGHVEGTAGPFPVATVRDTDGASWRVVGRADPGGAVDRVAVVRGRWPRAAGEVVISRDRWDPASSPVGARFATLSGEPALTVVGVAVSMSASADAWTTPAQARALPHPAGDQLLYRFADASALPREGLISTGSYQTLRYAFESRLSSTVPMLVTFGGLGLAISVLIIVITVSGAVISGLRAIGVMKSLGFTPAQVVAVHLIMIMVPSAAGALAGTAVGNALSLPMLGDYASMIGLPVGVEVEYLAALATYAGVLALVAVTALLPALRAGRLGAVQAIQLSAGSGPGRSRTAQRRLAGSRLPIPLGLGLGQPFTRPARTALTLAVLVVGASALTFVGGLYLSTDAVERLQDRSAAVQVSVDGNPVPQDISARLRALPGVRTLTAMRAADARIEGLAQSGILIGWSGDMVTAGYPLANGRWFRGEDEVVVPGPLLRLTGKGVGDTLAVQLQGRTAELRIVGELAITKTEQTVYVSGQTFLHRNGARRPYAYEIGLAPDSDVSAFLAMVRAGGWQARAIPRPAESDVRTVVPAFALVLVLVTALGVFNVVVLNTRERRHELGVLKSVGMEPRQVVAMVVTSVAGLALFGGLLGLPAGIGLFRAFIAIASEAGRTSYPATIMDIYDARMLAAVVGVLLLTAMLGALVPAGWAARAGTATVLRAE</sequence>
<dbReference type="InterPro" id="IPR003838">
    <property type="entry name" value="ABC3_permease_C"/>
</dbReference>
<gene>
    <name evidence="9" type="ORF">ACFY05_27425</name>
</gene>
<keyword evidence="3 7" id="KW-0812">Transmembrane</keyword>
<keyword evidence="5 7" id="KW-0472">Membrane</keyword>
<feature type="transmembrane region" description="Helical" evidence="7">
    <location>
        <begin position="20"/>
        <end position="40"/>
    </location>
</feature>
<dbReference type="Pfam" id="PF02687">
    <property type="entry name" value="FtsX"/>
    <property type="match status" value="2"/>
</dbReference>
<evidence type="ECO:0000256" key="5">
    <source>
        <dbReference type="ARBA" id="ARBA00023136"/>
    </source>
</evidence>
<feature type="transmembrane region" description="Helical" evidence="7">
    <location>
        <begin position="595"/>
        <end position="619"/>
    </location>
</feature>